<proteinExistence type="predicted"/>
<dbReference type="Proteomes" id="UP000824782">
    <property type="component" value="Unassembled WGS sequence"/>
</dbReference>
<gene>
    <name evidence="2" type="ORF">GDO81_022755</name>
</gene>
<dbReference type="EMBL" id="WNYA01021721">
    <property type="protein sequence ID" value="KAG8538380.1"/>
    <property type="molecule type" value="Genomic_DNA"/>
</dbReference>
<sequence>MRLTRDPKWRLPHLLRSLLPGIHHFSVNPTIRGTGHPPCCQLPRLNISFLPPRTPPKSATTPCGMTSHTAVPPHPQRLLRSFLYTQ</sequence>
<organism evidence="2 3">
    <name type="scientific">Engystomops pustulosus</name>
    <name type="common">Tungara frog</name>
    <name type="synonym">Physalaemus pustulosus</name>
    <dbReference type="NCBI Taxonomy" id="76066"/>
    <lineage>
        <taxon>Eukaryota</taxon>
        <taxon>Metazoa</taxon>
        <taxon>Chordata</taxon>
        <taxon>Craniata</taxon>
        <taxon>Vertebrata</taxon>
        <taxon>Euteleostomi</taxon>
        <taxon>Amphibia</taxon>
        <taxon>Batrachia</taxon>
        <taxon>Anura</taxon>
        <taxon>Neobatrachia</taxon>
        <taxon>Hyloidea</taxon>
        <taxon>Leptodactylidae</taxon>
        <taxon>Leiuperinae</taxon>
        <taxon>Engystomops</taxon>
    </lineage>
</organism>
<keyword evidence="3" id="KW-1185">Reference proteome</keyword>
<reference evidence="2" key="1">
    <citation type="thesis" date="2020" institute="ProQuest LLC" country="789 East Eisenhower Parkway, Ann Arbor, MI, USA">
        <title>Comparative Genomics and Chromosome Evolution.</title>
        <authorList>
            <person name="Mudd A.B."/>
        </authorList>
    </citation>
    <scope>NUCLEOTIDE SEQUENCE</scope>
    <source>
        <strain evidence="2">237g6f4</strain>
        <tissue evidence="2">Blood</tissue>
    </source>
</reference>
<evidence type="ECO:0000313" key="3">
    <source>
        <dbReference type="Proteomes" id="UP000824782"/>
    </source>
</evidence>
<accession>A0AAV6YTZ6</accession>
<dbReference type="AlphaFoldDB" id="A0AAV6YTZ6"/>
<protein>
    <submittedName>
        <fullName evidence="2">Uncharacterized protein</fullName>
    </submittedName>
</protein>
<feature type="compositionally biased region" description="Polar residues" evidence="1">
    <location>
        <begin position="57"/>
        <end position="69"/>
    </location>
</feature>
<comment type="caution">
    <text evidence="2">The sequence shown here is derived from an EMBL/GenBank/DDBJ whole genome shotgun (WGS) entry which is preliminary data.</text>
</comment>
<name>A0AAV6YTZ6_ENGPU</name>
<feature type="region of interest" description="Disordered" evidence="1">
    <location>
        <begin position="52"/>
        <end position="72"/>
    </location>
</feature>
<evidence type="ECO:0000256" key="1">
    <source>
        <dbReference type="SAM" id="MobiDB-lite"/>
    </source>
</evidence>
<evidence type="ECO:0000313" key="2">
    <source>
        <dbReference type="EMBL" id="KAG8538380.1"/>
    </source>
</evidence>